<dbReference type="Pfam" id="PF00172">
    <property type="entry name" value="Zn_clus"/>
    <property type="match status" value="1"/>
</dbReference>
<dbReference type="PANTHER" id="PTHR47785">
    <property type="entry name" value="ZN(II)2CYS6 TRANSCRIPTION FACTOR (EUROFUNG)-RELATED-RELATED"/>
    <property type="match status" value="1"/>
</dbReference>
<dbReference type="CDD" id="cd00067">
    <property type="entry name" value="GAL4"/>
    <property type="match status" value="1"/>
</dbReference>
<dbReference type="GO" id="GO:0008270">
    <property type="term" value="F:zinc ion binding"/>
    <property type="evidence" value="ECO:0007669"/>
    <property type="project" value="InterPro"/>
</dbReference>
<evidence type="ECO:0000313" key="6">
    <source>
        <dbReference type="Proteomes" id="UP000319257"/>
    </source>
</evidence>
<dbReference type="PROSITE" id="PS00463">
    <property type="entry name" value="ZN2_CY6_FUNGAL_1"/>
    <property type="match status" value="1"/>
</dbReference>
<evidence type="ECO:0000256" key="3">
    <source>
        <dbReference type="SAM" id="MobiDB-lite"/>
    </source>
</evidence>
<sequence length="593" mass="66719">MQPYVSDVTPAGVDAQSPHPEPTRSKKSRSRRTTACDACRARRTRCDNRKPACGYCRARGIDCHYEQSLQGHAPRVEAELAAINQRLDQITNLVQARPSTSPEQGPLAKQIRAGDMFTGEEKSPFQLLGSDCIMDILGLGPGFAHNLLKLERATPLSGSNHAPRMRIMQQEHAIMALASFSTYVHCWYPILRPGFSERYFGIISGVLAPSPESCLVLLVAAIGTLAQQDPILGVSPSDGSSEQYFDLAMASLPTVLVDGGIESVQSLILLAVYYCSLERPCQAYDYVMIASFKVQNLLRCTKERDNELFEHIKRAYWAVLLLESELRVQFDVVESGIWNHDDDIPLPDSRRTWQFDVATGSPATTITTPGSDFSAMNRHADTTQAYFLAEISMRRMLHRCNTAIRRAIDGEIVYAPNIAKELELQLEEWYGYLPPSVQFKSQDLESAISSHDDITSIEPLSTFLRVQYFCCKISIYWPAVYQSIQDGAASPELLRHCERFFHAYIQVMPTMLQSMRNCIVNRWTLYSTVFMTSMAVMLAMETPCIREGCTIDWPNLWVCLRSAEAVDDCIVRSSPSLLLLHEVLVNRLRKLQH</sequence>
<dbReference type="AlphaFoldDB" id="A0A507B2T6"/>
<protein>
    <recommendedName>
        <fullName evidence="4">Zn(2)-C6 fungal-type domain-containing protein</fullName>
    </recommendedName>
</protein>
<accession>A0A507B2T6</accession>
<dbReference type="PROSITE" id="PS50048">
    <property type="entry name" value="ZN2_CY6_FUNGAL_2"/>
    <property type="match status" value="1"/>
</dbReference>
<keyword evidence="1" id="KW-0479">Metal-binding</keyword>
<dbReference type="InterPro" id="IPR007219">
    <property type="entry name" value="XnlR_reg_dom"/>
</dbReference>
<name>A0A507B2T6_9PEZI</name>
<evidence type="ECO:0000259" key="4">
    <source>
        <dbReference type="PROSITE" id="PS50048"/>
    </source>
</evidence>
<reference evidence="5 6" key="1">
    <citation type="submission" date="2019-06" db="EMBL/GenBank/DDBJ databases">
        <title>Draft genome sequence of the filamentous fungus Phialemoniopsis curvata isolated from diesel fuel.</title>
        <authorList>
            <person name="Varaljay V.A."/>
            <person name="Lyon W.J."/>
            <person name="Crouch A.L."/>
            <person name="Drake C.E."/>
            <person name="Hollomon J.M."/>
            <person name="Nadeau L.J."/>
            <person name="Nunn H.S."/>
            <person name="Stevenson B.S."/>
            <person name="Bojanowski C.L."/>
            <person name="Crookes-Goodson W.J."/>
        </authorList>
    </citation>
    <scope>NUCLEOTIDE SEQUENCE [LARGE SCALE GENOMIC DNA]</scope>
    <source>
        <strain evidence="5 6">D216</strain>
    </source>
</reference>
<organism evidence="5 6">
    <name type="scientific">Thyridium curvatum</name>
    <dbReference type="NCBI Taxonomy" id="1093900"/>
    <lineage>
        <taxon>Eukaryota</taxon>
        <taxon>Fungi</taxon>
        <taxon>Dikarya</taxon>
        <taxon>Ascomycota</taxon>
        <taxon>Pezizomycotina</taxon>
        <taxon>Sordariomycetes</taxon>
        <taxon>Sordariomycetidae</taxon>
        <taxon>Thyridiales</taxon>
        <taxon>Thyridiaceae</taxon>
        <taxon>Thyridium</taxon>
    </lineage>
</organism>
<dbReference type="InterPro" id="IPR001138">
    <property type="entry name" value="Zn2Cys6_DnaBD"/>
</dbReference>
<dbReference type="RefSeq" id="XP_030995097.1">
    <property type="nucleotide sequence ID" value="XM_031140714.1"/>
</dbReference>
<dbReference type="InParanoid" id="A0A507B2T6"/>
<dbReference type="EMBL" id="SKBQ01000034">
    <property type="protein sequence ID" value="TPX13386.1"/>
    <property type="molecule type" value="Genomic_DNA"/>
</dbReference>
<dbReference type="CDD" id="cd12148">
    <property type="entry name" value="fungal_TF_MHR"/>
    <property type="match status" value="1"/>
</dbReference>
<dbReference type="Proteomes" id="UP000319257">
    <property type="component" value="Unassembled WGS sequence"/>
</dbReference>
<evidence type="ECO:0000313" key="5">
    <source>
        <dbReference type="EMBL" id="TPX13386.1"/>
    </source>
</evidence>
<feature type="domain" description="Zn(2)-C6 fungal-type" evidence="4">
    <location>
        <begin position="35"/>
        <end position="65"/>
    </location>
</feature>
<dbReference type="InterPro" id="IPR053181">
    <property type="entry name" value="EcdB-like_regulator"/>
</dbReference>
<evidence type="ECO:0000256" key="1">
    <source>
        <dbReference type="ARBA" id="ARBA00022723"/>
    </source>
</evidence>
<comment type="caution">
    <text evidence="5">The sequence shown here is derived from an EMBL/GenBank/DDBJ whole genome shotgun (WGS) entry which is preliminary data.</text>
</comment>
<evidence type="ECO:0000256" key="2">
    <source>
        <dbReference type="ARBA" id="ARBA00023242"/>
    </source>
</evidence>
<dbReference type="Pfam" id="PF04082">
    <property type="entry name" value="Fungal_trans"/>
    <property type="match status" value="1"/>
</dbReference>
<feature type="region of interest" description="Disordered" evidence="3">
    <location>
        <begin position="1"/>
        <end position="34"/>
    </location>
</feature>
<gene>
    <name evidence="5" type="ORF">E0L32_006116</name>
</gene>
<dbReference type="SMART" id="SM00066">
    <property type="entry name" value="GAL4"/>
    <property type="match status" value="1"/>
</dbReference>
<dbReference type="GO" id="GO:0000981">
    <property type="term" value="F:DNA-binding transcription factor activity, RNA polymerase II-specific"/>
    <property type="evidence" value="ECO:0007669"/>
    <property type="project" value="InterPro"/>
</dbReference>
<dbReference type="OrthoDB" id="4685598at2759"/>
<dbReference type="InterPro" id="IPR036864">
    <property type="entry name" value="Zn2-C6_fun-type_DNA-bd_sf"/>
</dbReference>
<proteinExistence type="predicted"/>
<dbReference type="Gene3D" id="4.10.240.10">
    <property type="entry name" value="Zn(2)-C6 fungal-type DNA-binding domain"/>
    <property type="match status" value="1"/>
</dbReference>
<dbReference type="PANTHER" id="PTHR47785:SF3">
    <property type="entry name" value="ZN(2)-C6 FUNGAL-TYPE DOMAIN-CONTAINING PROTEIN"/>
    <property type="match status" value="1"/>
</dbReference>
<dbReference type="SUPFAM" id="SSF57701">
    <property type="entry name" value="Zn2/Cys6 DNA-binding domain"/>
    <property type="match status" value="1"/>
</dbReference>
<keyword evidence="2" id="KW-0539">Nucleus</keyword>
<dbReference type="GeneID" id="41973563"/>
<keyword evidence="6" id="KW-1185">Reference proteome</keyword>